<evidence type="ECO:0000313" key="1">
    <source>
        <dbReference type="EMBL" id="KAF9519334.1"/>
    </source>
</evidence>
<reference evidence="1" key="1">
    <citation type="journal article" date="2020" name="Nat. Commun.">
        <title>Large-scale genome sequencing of mycorrhizal fungi provides insights into the early evolution of symbiotic traits.</title>
        <authorList>
            <person name="Miyauchi S."/>
            <person name="Kiss E."/>
            <person name="Kuo A."/>
            <person name="Drula E."/>
            <person name="Kohler A."/>
            <person name="Sanchez-Garcia M."/>
            <person name="Morin E."/>
            <person name="Andreopoulos B."/>
            <person name="Barry K.W."/>
            <person name="Bonito G."/>
            <person name="Buee M."/>
            <person name="Carver A."/>
            <person name="Chen C."/>
            <person name="Cichocki N."/>
            <person name="Clum A."/>
            <person name="Culley D."/>
            <person name="Crous P.W."/>
            <person name="Fauchery L."/>
            <person name="Girlanda M."/>
            <person name="Hayes R.D."/>
            <person name="Keri Z."/>
            <person name="LaButti K."/>
            <person name="Lipzen A."/>
            <person name="Lombard V."/>
            <person name="Magnuson J."/>
            <person name="Maillard F."/>
            <person name="Murat C."/>
            <person name="Nolan M."/>
            <person name="Ohm R.A."/>
            <person name="Pangilinan J."/>
            <person name="Pereira M.F."/>
            <person name="Perotto S."/>
            <person name="Peter M."/>
            <person name="Pfister S."/>
            <person name="Riley R."/>
            <person name="Sitrit Y."/>
            <person name="Stielow J.B."/>
            <person name="Szollosi G."/>
            <person name="Zifcakova L."/>
            <person name="Stursova M."/>
            <person name="Spatafora J.W."/>
            <person name="Tedersoo L."/>
            <person name="Vaario L.M."/>
            <person name="Yamada A."/>
            <person name="Yan M."/>
            <person name="Wang P."/>
            <person name="Xu J."/>
            <person name="Bruns T."/>
            <person name="Baldrian P."/>
            <person name="Vilgalys R."/>
            <person name="Dunand C."/>
            <person name="Henrissat B."/>
            <person name="Grigoriev I.V."/>
            <person name="Hibbett D."/>
            <person name="Nagy L.G."/>
            <person name="Martin F.M."/>
        </authorList>
    </citation>
    <scope>NUCLEOTIDE SEQUENCE</scope>
    <source>
        <strain evidence="1">UP504</strain>
    </source>
</reference>
<keyword evidence="2" id="KW-1185">Reference proteome</keyword>
<dbReference type="OrthoDB" id="7722975at2759"/>
<dbReference type="Proteomes" id="UP000886523">
    <property type="component" value="Unassembled WGS sequence"/>
</dbReference>
<protein>
    <submittedName>
        <fullName evidence="1">Uncharacterized protein</fullName>
    </submittedName>
</protein>
<dbReference type="AlphaFoldDB" id="A0A9P6B7R6"/>
<dbReference type="InterPro" id="IPR029052">
    <property type="entry name" value="Metallo-depent_PP-like"/>
</dbReference>
<dbReference type="SUPFAM" id="SSF56300">
    <property type="entry name" value="Metallo-dependent phosphatases"/>
    <property type="match status" value="1"/>
</dbReference>
<proteinExistence type="predicted"/>
<name>A0A9P6B7R6_9AGAM</name>
<gene>
    <name evidence="1" type="ORF">BS47DRAFT_25095</name>
</gene>
<evidence type="ECO:0000313" key="2">
    <source>
        <dbReference type="Proteomes" id="UP000886523"/>
    </source>
</evidence>
<organism evidence="1 2">
    <name type="scientific">Hydnum rufescens UP504</name>
    <dbReference type="NCBI Taxonomy" id="1448309"/>
    <lineage>
        <taxon>Eukaryota</taxon>
        <taxon>Fungi</taxon>
        <taxon>Dikarya</taxon>
        <taxon>Basidiomycota</taxon>
        <taxon>Agaricomycotina</taxon>
        <taxon>Agaricomycetes</taxon>
        <taxon>Cantharellales</taxon>
        <taxon>Hydnaceae</taxon>
        <taxon>Hydnum</taxon>
    </lineage>
</organism>
<dbReference type="EMBL" id="MU128918">
    <property type="protein sequence ID" value="KAF9519334.1"/>
    <property type="molecule type" value="Genomic_DNA"/>
</dbReference>
<comment type="caution">
    <text evidence="1">The sequence shown here is derived from an EMBL/GenBank/DDBJ whole genome shotgun (WGS) entry which is preliminary data.</text>
</comment>
<accession>A0A9P6B7R6</accession>
<sequence>MVSLRAALTATSPTSSPHDVLAIGNHELYLYPITLDMSATLISSVIYLSHIIILVTDKKTGNLGSIPVGARYRKFETLRGGKVTAFGVLFNFKGNAADTSVEPLEDMVNETGFKTTTREDPNLFPLVGLRAKHLQCHPICPPSHTYLYLRRSGSLVSMGPNAHEYLVLIFCASLSLWYSLV</sequence>
<dbReference type="Gene3D" id="3.60.21.10">
    <property type="match status" value="1"/>
</dbReference>